<feature type="region of interest" description="Disordered" evidence="1">
    <location>
        <begin position="74"/>
        <end position="100"/>
    </location>
</feature>
<keyword evidence="3" id="KW-1185">Reference proteome</keyword>
<evidence type="ECO:0000313" key="3">
    <source>
        <dbReference type="Proteomes" id="UP000788262"/>
    </source>
</evidence>
<comment type="caution">
    <text evidence="2">The sequence shown here is derived from an EMBL/GenBank/DDBJ whole genome shotgun (WGS) entry which is preliminary data.</text>
</comment>
<dbReference type="EMBL" id="JAFFZS010000011">
    <property type="protein sequence ID" value="MBN0045604.1"/>
    <property type="molecule type" value="Genomic_DNA"/>
</dbReference>
<proteinExistence type="predicted"/>
<evidence type="ECO:0000313" key="2">
    <source>
        <dbReference type="EMBL" id="MBN0045604.1"/>
    </source>
</evidence>
<accession>A0ABS2VRD8</accession>
<evidence type="ECO:0000256" key="1">
    <source>
        <dbReference type="SAM" id="MobiDB-lite"/>
    </source>
</evidence>
<dbReference type="Proteomes" id="UP000788262">
    <property type="component" value="Unassembled WGS sequence"/>
</dbReference>
<dbReference type="RefSeq" id="WP_205383811.1">
    <property type="nucleotide sequence ID" value="NZ_JAFFZS010000011.1"/>
</dbReference>
<protein>
    <submittedName>
        <fullName evidence="2">Uncharacterized protein</fullName>
    </submittedName>
</protein>
<organism evidence="2 3">
    <name type="scientific">Streptomyces actuosus</name>
    <dbReference type="NCBI Taxonomy" id="1885"/>
    <lineage>
        <taxon>Bacteria</taxon>
        <taxon>Bacillati</taxon>
        <taxon>Actinomycetota</taxon>
        <taxon>Actinomycetes</taxon>
        <taxon>Kitasatosporales</taxon>
        <taxon>Streptomycetaceae</taxon>
        <taxon>Streptomyces</taxon>
    </lineage>
</organism>
<reference evidence="2 3" key="1">
    <citation type="submission" date="2021-02" db="EMBL/GenBank/DDBJ databases">
        <title>Whole genome sequencing of Streptomyces actuosus VRA1.</title>
        <authorList>
            <person name="Sen G."/>
            <person name="Sen A."/>
        </authorList>
    </citation>
    <scope>NUCLEOTIDE SEQUENCE [LARGE SCALE GENOMIC DNA]</scope>
    <source>
        <strain evidence="2 3">VRA1</strain>
    </source>
</reference>
<sequence>MPLDPQTGVRVYQFIVDRLDDRRREQYPAGREEYEADWSAAHDLEKDFAEAVHADDLATAEQLLEELTDMAAPWCDHPHHPANQARDGHQADPTIPGTRS</sequence>
<gene>
    <name evidence="2" type="ORF">JS756_16115</name>
</gene>
<name>A0ABS2VRD8_STRAS</name>